<gene>
    <name evidence="8" type="ORF">SAMN05660686_01208</name>
</gene>
<evidence type="ECO:0000313" key="9">
    <source>
        <dbReference type="Proteomes" id="UP000198615"/>
    </source>
</evidence>
<dbReference type="PANTHER" id="PTHR32089:SF112">
    <property type="entry name" value="LYSOZYME-LIKE PROTEIN-RELATED"/>
    <property type="match status" value="1"/>
</dbReference>
<evidence type="ECO:0000259" key="6">
    <source>
        <dbReference type="PROSITE" id="PS50885"/>
    </source>
</evidence>
<reference evidence="8 9" key="1">
    <citation type="submission" date="2016-10" db="EMBL/GenBank/DDBJ databases">
        <authorList>
            <person name="Varghese N."/>
            <person name="Submissions S."/>
        </authorList>
    </citation>
    <scope>NUCLEOTIDE SEQUENCE [LARGE SCALE GENOMIC DNA]</scope>
    <source>
        <strain evidence="8 9">DSM 18839</strain>
    </source>
</reference>
<dbReference type="PROSITE" id="PS50111">
    <property type="entry name" value="CHEMOTAXIS_TRANSDUC_2"/>
    <property type="match status" value="1"/>
</dbReference>
<feature type="domain" description="Methyl-accepting transducer" evidence="5">
    <location>
        <begin position="411"/>
        <end position="633"/>
    </location>
</feature>
<dbReference type="GO" id="GO:0006935">
    <property type="term" value="P:chemotaxis"/>
    <property type="evidence" value="ECO:0007669"/>
    <property type="project" value="InterPro"/>
</dbReference>
<evidence type="ECO:0000313" key="8">
    <source>
        <dbReference type="EMBL" id="SDF40806.1"/>
    </source>
</evidence>
<evidence type="ECO:0000256" key="3">
    <source>
        <dbReference type="PROSITE-ProRule" id="PRU00284"/>
    </source>
</evidence>
<evidence type="ECO:0000259" key="5">
    <source>
        <dbReference type="PROSITE" id="PS50111"/>
    </source>
</evidence>
<dbReference type="SMART" id="SM00304">
    <property type="entry name" value="HAMP"/>
    <property type="match status" value="1"/>
</dbReference>
<dbReference type="Gene3D" id="6.10.340.10">
    <property type="match status" value="1"/>
</dbReference>
<dbReference type="CDD" id="cd06225">
    <property type="entry name" value="HAMP"/>
    <property type="match status" value="1"/>
</dbReference>
<dbReference type="EMBL" id="FNBW01000003">
    <property type="protein sequence ID" value="SDF40806.1"/>
    <property type="molecule type" value="Genomic_DNA"/>
</dbReference>
<evidence type="ECO:0000256" key="2">
    <source>
        <dbReference type="ARBA" id="ARBA00029447"/>
    </source>
</evidence>
<dbReference type="InterPro" id="IPR003660">
    <property type="entry name" value="HAMP_dom"/>
</dbReference>
<organism evidence="8 9">
    <name type="scientific">Thalassobaculum litoreum DSM 18839</name>
    <dbReference type="NCBI Taxonomy" id="1123362"/>
    <lineage>
        <taxon>Bacteria</taxon>
        <taxon>Pseudomonadati</taxon>
        <taxon>Pseudomonadota</taxon>
        <taxon>Alphaproteobacteria</taxon>
        <taxon>Rhodospirillales</taxon>
        <taxon>Thalassobaculaceae</taxon>
        <taxon>Thalassobaculum</taxon>
    </lineage>
</organism>
<name>A0A8G2BI83_9PROT</name>
<dbReference type="PANTHER" id="PTHR32089">
    <property type="entry name" value="METHYL-ACCEPTING CHEMOTAXIS PROTEIN MCPB"/>
    <property type="match status" value="1"/>
</dbReference>
<evidence type="ECO:0000256" key="1">
    <source>
        <dbReference type="ARBA" id="ARBA00023224"/>
    </source>
</evidence>
<dbReference type="AlphaFoldDB" id="A0A8G2BI83"/>
<evidence type="ECO:0000256" key="4">
    <source>
        <dbReference type="SAM" id="Phobius"/>
    </source>
</evidence>
<dbReference type="Gene3D" id="1.10.287.950">
    <property type="entry name" value="Methyl-accepting chemotaxis protein"/>
    <property type="match status" value="1"/>
</dbReference>
<evidence type="ECO:0000259" key="7">
    <source>
        <dbReference type="PROSITE" id="PS51753"/>
    </source>
</evidence>
<feature type="domain" description="HAMP" evidence="6">
    <location>
        <begin position="318"/>
        <end position="371"/>
    </location>
</feature>
<keyword evidence="4" id="KW-0812">Transmembrane</keyword>
<dbReference type="GO" id="GO:0016020">
    <property type="term" value="C:membrane"/>
    <property type="evidence" value="ECO:0007669"/>
    <property type="project" value="InterPro"/>
</dbReference>
<dbReference type="InterPro" id="IPR004089">
    <property type="entry name" value="MCPsignal_dom"/>
</dbReference>
<dbReference type="RefSeq" id="WP_093148921.1">
    <property type="nucleotide sequence ID" value="NZ_FNBW01000003.1"/>
</dbReference>
<dbReference type="PROSITE" id="PS51753">
    <property type="entry name" value="HBM"/>
    <property type="match status" value="1"/>
</dbReference>
<proteinExistence type="inferred from homology"/>
<keyword evidence="4" id="KW-1133">Transmembrane helix</keyword>
<protein>
    <submittedName>
        <fullName evidence="8">Methyl-accepting chemotaxis protein</fullName>
    </submittedName>
</protein>
<dbReference type="SMART" id="SM00283">
    <property type="entry name" value="MA"/>
    <property type="match status" value="1"/>
</dbReference>
<keyword evidence="1 3" id="KW-0807">Transducer</keyword>
<comment type="similarity">
    <text evidence="2">Belongs to the methyl-accepting chemotaxis (MCP) protein family.</text>
</comment>
<dbReference type="PROSITE" id="PS50885">
    <property type="entry name" value="HAMP"/>
    <property type="match status" value="1"/>
</dbReference>
<keyword evidence="4" id="KW-0472">Membrane</keyword>
<dbReference type="PRINTS" id="PR00260">
    <property type="entry name" value="CHEMTRNSDUCR"/>
</dbReference>
<dbReference type="InterPro" id="IPR032255">
    <property type="entry name" value="HBM"/>
</dbReference>
<feature type="transmembrane region" description="Helical" evidence="4">
    <location>
        <begin position="12"/>
        <end position="32"/>
    </location>
</feature>
<sequence length="667" mass="71171">MSAHSYLSNFRIGTRLAAGFGIIIVLLLVLAAQAGYSLWQSREGVTGYRAIATNTNLIARIQATILTSQISAKAFESSGSASAAALVEMRLADVQTLLDEAKSSITDEEQAALLNQIQENITIYGQTFAQVSALHDERKKIVATLDETGERFTSLIKEMVEDAKGWDDVAAMGDLAYALEGALEVRFASQRYLVTNDPEAIGYVRKFLGNALEIVTELVDAGDFRAITVQEDLTSFGETFDAIVQMTVKRNQIIADQLNVLGDQTAELIDEMETKYLDLQNDLGSDMQSSAEISLIIDGAVALAALVIGILSAILMARSITGPVGSLTESMGHLAEGDLNTEIPSTEAQDEIGRMARAVQVFKDNMIRTKELETEQAKLDARRQERASALEEAISEFQTSIGERLEKLRGVSEELGGSAETLRTVAGETKDRSSEVASISEQTSANVQSVSAAAEEMDSSFGEIVGQVTRSSDTVRNTSDKARVTLSSMEDLATQSEAIAQVVELITSISEQTNLLALNATIEAARAGDAGKGFAVVASEVKSLATQTGKATEEIADKIRRVQEACGTSVDAVREIVSSIEQVDEISAAISAAVEEQKAATAEITRNMQEAARGTEQLSANIGGVNEATDRTVATVGNVTDAAGRTTVVSGELRDVVDRFVGRVQAA</sequence>
<dbReference type="GO" id="GO:0004888">
    <property type="term" value="F:transmembrane signaling receptor activity"/>
    <property type="evidence" value="ECO:0007669"/>
    <property type="project" value="InterPro"/>
</dbReference>
<dbReference type="GO" id="GO:0007165">
    <property type="term" value="P:signal transduction"/>
    <property type="evidence" value="ECO:0007669"/>
    <property type="project" value="UniProtKB-KW"/>
</dbReference>
<dbReference type="SUPFAM" id="SSF58104">
    <property type="entry name" value="Methyl-accepting chemotaxis protein (MCP) signaling domain"/>
    <property type="match status" value="1"/>
</dbReference>
<dbReference type="Proteomes" id="UP000198615">
    <property type="component" value="Unassembled WGS sequence"/>
</dbReference>
<comment type="caution">
    <text evidence="8">The sequence shown here is derived from an EMBL/GenBank/DDBJ whole genome shotgun (WGS) entry which is preliminary data.</text>
</comment>
<dbReference type="Pfam" id="PF00672">
    <property type="entry name" value="HAMP"/>
    <property type="match status" value="1"/>
</dbReference>
<dbReference type="SMART" id="SM01358">
    <property type="entry name" value="HBM"/>
    <property type="match status" value="1"/>
</dbReference>
<dbReference type="Pfam" id="PF00015">
    <property type="entry name" value="MCPsignal"/>
    <property type="match status" value="1"/>
</dbReference>
<accession>A0A8G2BI83</accession>
<dbReference type="InterPro" id="IPR004090">
    <property type="entry name" value="Chemotax_Me-accpt_rcpt"/>
</dbReference>
<feature type="domain" description="HBM" evidence="7">
    <location>
        <begin position="50"/>
        <end position="284"/>
    </location>
</feature>
<dbReference type="OrthoDB" id="3378718at2"/>
<keyword evidence="9" id="KW-1185">Reference proteome</keyword>